<sequence length="231" mass="25234">MGVGVVIPAAGIGKRMGTKVSKQFLEIAGAPVFIHTLRVFEGHPAITEIVIAVREEEREVVEGLLHQYQMESPSIRLVQGGGERQSSVYQGLKAIDAEWVLVHDAVRPFVTRAQVDQLLVAAKETGAAILAVPVKDTVKKVSDAGTVESTLDRNQLWAVQTPQAFSKELLLKAHQKGIETGIEATDDARLVEEMGVLVRVIHGDYVNLKLTTPEDLVLAEAIWNMRCSTHD</sequence>
<evidence type="ECO:0000256" key="2">
    <source>
        <dbReference type="ARBA" id="ARBA00004787"/>
    </source>
</evidence>
<dbReference type="Proteomes" id="UP000198660">
    <property type="component" value="Unassembled WGS sequence"/>
</dbReference>
<dbReference type="InterPro" id="IPR001228">
    <property type="entry name" value="IspD"/>
</dbReference>
<evidence type="ECO:0000313" key="8">
    <source>
        <dbReference type="EMBL" id="SFS85352.1"/>
    </source>
</evidence>
<name>A0A1I6T7Z9_9BACL</name>
<dbReference type="RefSeq" id="WP_091837851.1">
    <property type="nucleotide sequence ID" value="NZ_FPAA01000009.1"/>
</dbReference>
<keyword evidence="9" id="KW-1185">Reference proteome</keyword>
<dbReference type="InterPro" id="IPR034683">
    <property type="entry name" value="IspD/TarI"/>
</dbReference>
<accession>A0A1I6T7Z9</accession>
<reference evidence="9" key="1">
    <citation type="submission" date="2016-10" db="EMBL/GenBank/DDBJ databases">
        <authorList>
            <person name="Varghese N."/>
            <person name="Submissions S."/>
        </authorList>
    </citation>
    <scope>NUCLEOTIDE SEQUENCE [LARGE SCALE GENOMIC DNA]</scope>
    <source>
        <strain evidence="9">DSM 45789</strain>
    </source>
</reference>
<dbReference type="AlphaFoldDB" id="A0A1I6T7Z9"/>
<dbReference type="SUPFAM" id="SSF53448">
    <property type="entry name" value="Nucleotide-diphospho-sugar transferases"/>
    <property type="match status" value="1"/>
</dbReference>
<feature type="site" description="Positions MEP for the nucleophilic attack" evidence="7">
    <location>
        <position position="209"/>
    </location>
</feature>
<feature type="site" description="Positions MEP for the nucleophilic attack" evidence="7">
    <location>
        <position position="153"/>
    </location>
</feature>
<dbReference type="FunFam" id="3.90.550.10:FF:000003">
    <property type="entry name" value="2-C-methyl-D-erythritol 4-phosphate cytidylyltransferase"/>
    <property type="match status" value="1"/>
</dbReference>
<dbReference type="EMBL" id="FPAA01000009">
    <property type="protein sequence ID" value="SFS85352.1"/>
    <property type="molecule type" value="Genomic_DNA"/>
</dbReference>
<dbReference type="HAMAP" id="MF_00108">
    <property type="entry name" value="IspD"/>
    <property type="match status" value="1"/>
</dbReference>
<evidence type="ECO:0000313" key="9">
    <source>
        <dbReference type="Proteomes" id="UP000198660"/>
    </source>
</evidence>
<dbReference type="Pfam" id="PF01128">
    <property type="entry name" value="IspD"/>
    <property type="match status" value="1"/>
</dbReference>
<organism evidence="8 9">
    <name type="scientific">Marininema halotolerans</name>
    <dbReference type="NCBI Taxonomy" id="1155944"/>
    <lineage>
        <taxon>Bacteria</taxon>
        <taxon>Bacillati</taxon>
        <taxon>Bacillota</taxon>
        <taxon>Bacilli</taxon>
        <taxon>Bacillales</taxon>
        <taxon>Thermoactinomycetaceae</taxon>
        <taxon>Marininema</taxon>
    </lineage>
</organism>
<dbReference type="NCBIfam" id="TIGR00453">
    <property type="entry name" value="ispD"/>
    <property type="match status" value="1"/>
</dbReference>
<comment type="pathway">
    <text evidence="2 7">Isoprenoid biosynthesis; isopentenyl diphosphate biosynthesis via DXP pathway; isopentenyl diphosphate from 1-deoxy-D-xylulose 5-phosphate: step 2/6.</text>
</comment>
<dbReference type="GO" id="GO:0019288">
    <property type="term" value="P:isopentenyl diphosphate biosynthetic process, methylerythritol 4-phosphate pathway"/>
    <property type="evidence" value="ECO:0007669"/>
    <property type="project" value="UniProtKB-UniRule"/>
</dbReference>
<protein>
    <recommendedName>
        <fullName evidence="7">2-C-methyl-D-erythritol 4-phosphate cytidylyltransferase</fullName>
        <ecNumber evidence="7">2.7.7.60</ecNumber>
    </recommendedName>
    <alternativeName>
        <fullName evidence="7">4-diphosphocytidyl-2C-methyl-D-erythritol synthase</fullName>
    </alternativeName>
    <alternativeName>
        <fullName evidence="7">MEP cytidylyltransferase</fullName>
        <shortName evidence="7">MCT</shortName>
    </alternativeName>
</protein>
<keyword evidence="4 7" id="KW-0808">Transferase</keyword>
<evidence type="ECO:0000256" key="3">
    <source>
        <dbReference type="ARBA" id="ARBA00009789"/>
    </source>
</evidence>
<evidence type="ECO:0000256" key="6">
    <source>
        <dbReference type="ARBA" id="ARBA00023229"/>
    </source>
</evidence>
<dbReference type="Gene3D" id="3.90.550.10">
    <property type="entry name" value="Spore Coat Polysaccharide Biosynthesis Protein SpsA, Chain A"/>
    <property type="match status" value="1"/>
</dbReference>
<evidence type="ECO:0000256" key="7">
    <source>
        <dbReference type="HAMAP-Rule" id="MF_00108"/>
    </source>
</evidence>
<dbReference type="CDD" id="cd02516">
    <property type="entry name" value="CDP-ME_synthetase"/>
    <property type="match status" value="1"/>
</dbReference>
<evidence type="ECO:0000256" key="1">
    <source>
        <dbReference type="ARBA" id="ARBA00001282"/>
    </source>
</evidence>
<dbReference type="EC" id="2.7.7.60" evidence="7"/>
<feature type="site" description="Transition state stabilizer" evidence="7">
    <location>
        <position position="22"/>
    </location>
</feature>
<dbReference type="InterPro" id="IPR050088">
    <property type="entry name" value="IspD/TarI_cytidylyltransf_bact"/>
</dbReference>
<dbReference type="PROSITE" id="PS01295">
    <property type="entry name" value="ISPD"/>
    <property type="match status" value="1"/>
</dbReference>
<dbReference type="PANTHER" id="PTHR32125:SF4">
    <property type="entry name" value="2-C-METHYL-D-ERYTHRITOL 4-PHOSPHATE CYTIDYLYLTRANSFERASE, CHLOROPLASTIC"/>
    <property type="match status" value="1"/>
</dbReference>
<keyword evidence="6 7" id="KW-0414">Isoprene biosynthesis</keyword>
<proteinExistence type="inferred from homology"/>
<dbReference type="OrthoDB" id="9806837at2"/>
<dbReference type="GO" id="GO:0050518">
    <property type="term" value="F:2-C-methyl-D-erythritol 4-phosphate cytidylyltransferase activity"/>
    <property type="evidence" value="ECO:0007669"/>
    <property type="project" value="UniProtKB-UniRule"/>
</dbReference>
<evidence type="ECO:0000256" key="4">
    <source>
        <dbReference type="ARBA" id="ARBA00022679"/>
    </source>
</evidence>
<dbReference type="PANTHER" id="PTHR32125">
    <property type="entry name" value="2-C-METHYL-D-ERYTHRITOL 4-PHOSPHATE CYTIDYLYLTRANSFERASE, CHLOROPLASTIC"/>
    <property type="match status" value="1"/>
</dbReference>
<evidence type="ECO:0000256" key="5">
    <source>
        <dbReference type="ARBA" id="ARBA00022695"/>
    </source>
</evidence>
<dbReference type="InterPro" id="IPR018294">
    <property type="entry name" value="ISPD_synthase_CS"/>
</dbReference>
<comment type="catalytic activity">
    <reaction evidence="1 7">
        <text>2-C-methyl-D-erythritol 4-phosphate + CTP + H(+) = 4-CDP-2-C-methyl-D-erythritol + diphosphate</text>
        <dbReference type="Rhea" id="RHEA:13429"/>
        <dbReference type="ChEBI" id="CHEBI:15378"/>
        <dbReference type="ChEBI" id="CHEBI:33019"/>
        <dbReference type="ChEBI" id="CHEBI:37563"/>
        <dbReference type="ChEBI" id="CHEBI:57823"/>
        <dbReference type="ChEBI" id="CHEBI:58262"/>
        <dbReference type="EC" id="2.7.7.60"/>
    </reaction>
</comment>
<feature type="site" description="Transition state stabilizer" evidence="7">
    <location>
        <position position="15"/>
    </location>
</feature>
<comment type="function">
    <text evidence="7">Catalyzes the formation of 4-diphosphocytidyl-2-C-methyl-D-erythritol from CTP and 2-C-methyl-D-erythritol 4-phosphate (MEP).</text>
</comment>
<dbReference type="UniPathway" id="UPA00056">
    <property type="reaction ID" value="UER00093"/>
</dbReference>
<keyword evidence="5 7" id="KW-0548">Nucleotidyltransferase</keyword>
<comment type="similarity">
    <text evidence="3 7">Belongs to the IspD/TarI cytidylyltransferase family. IspD subfamily.</text>
</comment>
<dbReference type="InterPro" id="IPR029044">
    <property type="entry name" value="Nucleotide-diphossugar_trans"/>
</dbReference>
<gene>
    <name evidence="7" type="primary">ispD</name>
    <name evidence="8" type="ORF">SAMN05444972_10979</name>
</gene>